<evidence type="ECO:0000256" key="5">
    <source>
        <dbReference type="ARBA" id="ARBA00023045"/>
    </source>
</evidence>
<evidence type="ECO:0000256" key="1">
    <source>
        <dbReference type="ARBA" id="ARBA00022612"/>
    </source>
</evidence>
<dbReference type="Pfam" id="PF04586">
    <property type="entry name" value="Peptidase_S78"/>
    <property type="match status" value="1"/>
</dbReference>
<sequence length="244" mass="27862">MMETSKYKDRLGKQYKSLSFYAKEIQYDSGSRTISGYAAIFNNIDKFGDMLLKGCFSKSIQERGPESSANDKIIMLWMHDMHEPIGRITLLQEDEKGLYFEASIDDVERGNQALKQLESGTLNQFSIGYSYVWEKCEYDRERDCLVVKEVILYEISVVSIGCNGETEYLGLKSAEEYESALESLPVEISDVCKGLPIRKREEVQTLIRKAMSLARYKPAGKPLDEEGADKKIKIFTKPLKLKEV</sequence>
<dbReference type="NCBIfam" id="TIGR01543">
    <property type="entry name" value="proheadase_HK97"/>
    <property type="match status" value="1"/>
</dbReference>
<evidence type="ECO:0000256" key="3">
    <source>
        <dbReference type="ARBA" id="ARBA00022801"/>
    </source>
</evidence>
<protein>
    <submittedName>
        <fullName evidence="7">Prohead protease</fullName>
    </submittedName>
</protein>
<evidence type="ECO:0000256" key="2">
    <source>
        <dbReference type="ARBA" id="ARBA00022670"/>
    </source>
</evidence>
<feature type="domain" description="Prohead serine protease" evidence="6">
    <location>
        <begin position="28"/>
        <end position="168"/>
    </location>
</feature>
<name>A0A8S5UUJ7_9CAUD</name>
<keyword evidence="1" id="KW-1188">Viral release from host cell</keyword>
<dbReference type="GO" id="GO:0006508">
    <property type="term" value="P:proteolysis"/>
    <property type="evidence" value="ECO:0007669"/>
    <property type="project" value="UniProtKB-KW"/>
</dbReference>
<dbReference type="InterPro" id="IPR006433">
    <property type="entry name" value="Prohead_protease"/>
</dbReference>
<organism evidence="7">
    <name type="scientific">Myoviridae sp. ctP6q2</name>
    <dbReference type="NCBI Taxonomy" id="2825096"/>
    <lineage>
        <taxon>Viruses</taxon>
        <taxon>Duplodnaviria</taxon>
        <taxon>Heunggongvirae</taxon>
        <taxon>Uroviricota</taxon>
        <taxon>Caudoviricetes</taxon>
    </lineage>
</organism>
<reference evidence="7" key="1">
    <citation type="journal article" date="2021" name="Proc. Natl. Acad. Sci. U.S.A.">
        <title>A Catalog of Tens of Thousands of Viruses from Human Metagenomes Reveals Hidden Associations with Chronic Diseases.</title>
        <authorList>
            <person name="Tisza M.J."/>
            <person name="Buck C.B."/>
        </authorList>
    </citation>
    <scope>NUCLEOTIDE SEQUENCE</scope>
    <source>
        <strain evidence="7">CtP6q2</strain>
    </source>
</reference>
<evidence type="ECO:0000256" key="4">
    <source>
        <dbReference type="ARBA" id="ARBA00022950"/>
    </source>
</evidence>
<dbReference type="EMBL" id="BK016143">
    <property type="protein sequence ID" value="DAF98123.1"/>
    <property type="molecule type" value="Genomic_DNA"/>
</dbReference>
<keyword evidence="5" id="KW-1273">Viral capsid maturation</keyword>
<keyword evidence="3" id="KW-0378">Hydrolase</keyword>
<proteinExistence type="predicted"/>
<dbReference type="InterPro" id="IPR054613">
    <property type="entry name" value="Peptidase_S78_dom"/>
</dbReference>
<evidence type="ECO:0000259" key="6">
    <source>
        <dbReference type="Pfam" id="PF04586"/>
    </source>
</evidence>
<dbReference type="GO" id="GO:0008233">
    <property type="term" value="F:peptidase activity"/>
    <property type="evidence" value="ECO:0007669"/>
    <property type="project" value="UniProtKB-KW"/>
</dbReference>
<accession>A0A8S5UUJ7</accession>
<dbReference type="GO" id="GO:0046797">
    <property type="term" value="P:viral procapsid maturation"/>
    <property type="evidence" value="ECO:0007669"/>
    <property type="project" value="UniProtKB-KW"/>
</dbReference>
<keyword evidence="4" id="KW-0118">Viral capsid assembly</keyword>
<keyword evidence="2 7" id="KW-0645">Protease</keyword>
<evidence type="ECO:0000313" key="7">
    <source>
        <dbReference type="EMBL" id="DAF98123.1"/>
    </source>
</evidence>